<protein>
    <recommendedName>
        <fullName evidence="4">DUF5337 domain-containing protein</fullName>
    </recommendedName>
</protein>
<proteinExistence type="predicted"/>
<evidence type="ECO:0000313" key="3">
    <source>
        <dbReference type="Proteomes" id="UP000243507"/>
    </source>
</evidence>
<dbReference type="RefSeq" id="WP_096431232.1">
    <property type="nucleotide sequence ID" value="NZ_NTJD01000002.1"/>
</dbReference>
<reference evidence="2 3" key="1">
    <citation type="submission" date="2017-09" db="EMBL/GenBank/DDBJ databases">
        <title>A multilocus sequence analysis scheme for characterization of bacteria in the genus Thioclava.</title>
        <authorList>
            <person name="Liu Y."/>
            <person name="Shao Z."/>
        </authorList>
    </citation>
    <scope>NUCLEOTIDE SEQUENCE [LARGE SCALE GENOMIC DNA]</scope>
    <source>
        <strain evidence="2 3">CAU 1312</strain>
    </source>
</reference>
<dbReference type="AlphaFoldDB" id="A0A2A4CTN0"/>
<gene>
    <name evidence="2" type="ORF">CLN94_03670</name>
</gene>
<accession>A0A2A4CTN0</accession>
<dbReference type="InterPro" id="IPR020308">
    <property type="entry name" value="Uncharacterised_Ynq1"/>
</dbReference>
<sequence>MEHRDLNRREGRLAATVIAITTVLWLAFQWIGGKLGLDPRYAVLGDLAALAAYVFALAQVWRIWRRGSGT</sequence>
<keyword evidence="1" id="KW-0472">Membrane</keyword>
<keyword evidence="3" id="KW-1185">Reference proteome</keyword>
<evidence type="ECO:0000256" key="1">
    <source>
        <dbReference type="SAM" id="Phobius"/>
    </source>
</evidence>
<feature type="transmembrane region" description="Helical" evidence="1">
    <location>
        <begin position="12"/>
        <end position="31"/>
    </location>
</feature>
<comment type="caution">
    <text evidence="2">The sequence shown here is derived from an EMBL/GenBank/DDBJ whole genome shotgun (WGS) entry which is preliminary data.</text>
</comment>
<name>A0A2A4CTN0_9RHOB</name>
<feature type="transmembrane region" description="Helical" evidence="1">
    <location>
        <begin position="43"/>
        <end position="64"/>
    </location>
</feature>
<keyword evidence="1" id="KW-1133">Transmembrane helix</keyword>
<evidence type="ECO:0008006" key="4">
    <source>
        <dbReference type="Google" id="ProtNLM"/>
    </source>
</evidence>
<dbReference type="EMBL" id="NTJD01000002">
    <property type="protein sequence ID" value="PCD77612.1"/>
    <property type="molecule type" value="Genomic_DNA"/>
</dbReference>
<organism evidence="2 3">
    <name type="scientific">Pseudothioclava arenosa</name>
    <dbReference type="NCBI Taxonomy" id="1795308"/>
    <lineage>
        <taxon>Bacteria</taxon>
        <taxon>Pseudomonadati</taxon>
        <taxon>Pseudomonadota</taxon>
        <taxon>Alphaproteobacteria</taxon>
        <taxon>Rhodobacterales</taxon>
        <taxon>Paracoccaceae</taxon>
        <taxon>Pseudothioclava</taxon>
    </lineage>
</organism>
<evidence type="ECO:0000313" key="2">
    <source>
        <dbReference type="EMBL" id="PCD77612.1"/>
    </source>
</evidence>
<dbReference type="Pfam" id="PF17272">
    <property type="entry name" value="DUF5337"/>
    <property type="match status" value="1"/>
</dbReference>
<dbReference type="OrthoDB" id="7658896at2"/>
<keyword evidence="1" id="KW-0812">Transmembrane</keyword>
<dbReference type="Proteomes" id="UP000243507">
    <property type="component" value="Unassembled WGS sequence"/>
</dbReference>